<name>A0A1X2EH38_MYCSZ</name>
<dbReference type="RefSeq" id="WP_085671095.1">
    <property type="nucleotide sequence ID" value="NZ_JACKRU010000682.1"/>
</dbReference>
<sequence>MTCDNREAPRLDRVGVFSEQNFVRHPLRVIAVLTLTQDCSGRDADAGDRDSSADWFESDFAV</sequence>
<protein>
    <submittedName>
        <fullName evidence="1">Uncharacterized protein</fullName>
    </submittedName>
</protein>
<organism evidence="1 2">
    <name type="scientific">Mycobacterium szulgai</name>
    <dbReference type="NCBI Taxonomy" id="1787"/>
    <lineage>
        <taxon>Bacteria</taxon>
        <taxon>Bacillati</taxon>
        <taxon>Actinomycetota</taxon>
        <taxon>Actinomycetes</taxon>
        <taxon>Mycobacteriales</taxon>
        <taxon>Mycobacteriaceae</taxon>
        <taxon>Mycobacterium</taxon>
    </lineage>
</organism>
<dbReference type="AlphaFoldDB" id="A0A1X2EH38"/>
<dbReference type="Proteomes" id="UP000193317">
    <property type="component" value="Unassembled WGS sequence"/>
</dbReference>
<comment type="caution">
    <text evidence="1">The sequence shown here is derived from an EMBL/GenBank/DDBJ whole genome shotgun (WGS) entry which is preliminary data.</text>
</comment>
<reference evidence="1 2" key="1">
    <citation type="submission" date="2016-01" db="EMBL/GenBank/DDBJ databases">
        <title>The new phylogeny of the genus Mycobacterium.</title>
        <authorList>
            <person name="Tarcisio F."/>
            <person name="Conor M."/>
            <person name="Antonella G."/>
            <person name="Elisabetta G."/>
            <person name="Giulia F.S."/>
            <person name="Sara T."/>
            <person name="Anna F."/>
            <person name="Clotilde B."/>
            <person name="Roberto B."/>
            <person name="Veronica D.S."/>
            <person name="Fabio R."/>
            <person name="Monica P."/>
            <person name="Olivier J."/>
            <person name="Enrico T."/>
            <person name="Nicola S."/>
        </authorList>
    </citation>
    <scope>NUCLEOTIDE SEQUENCE [LARGE SCALE GENOMIC DNA]</scope>
    <source>
        <strain evidence="1 2">DSM 44166</strain>
    </source>
</reference>
<keyword evidence="2" id="KW-1185">Reference proteome</keyword>
<evidence type="ECO:0000313" key="2">
    <source>
        <dbReference type="Proteomes" id="UP000193317"/>
    </source>
</evidence>
<dbReference type="EMBL" id="LQPW01000090">
    <property type="protein sequence ID" value="ORX02021.1"/>
    <property type="molecule type" value="Genomic_DNA"/>
</dbReference>
<gene>
    <name evidence="1" type="ORF">AWC27_01680</name>
</gene>
<evidence type="ECO:0000313" key="1">
    <source>
        <dbReference type="EMBL" id="ORX02021.1"/>
    </source>
</evidence>
<accession>A0A1X2EH38</accession>
<proteinExistence type="predicted"/>